<name>A0A831U0I8_GEOME</name>
<dbReference type="EMBL" id="DSOV01000018">
    <property type="protein sequence ID" value="HEN41783.1"/>
    <property type="molecule type" value="Genomic_DNA"/>
</dbReference>
<dbReference type="PANTHER" id="PTHR43567:SF1">
    <property type="entry name" value="FLAVOREDOXIN"/>
    <property type="match status" value="1"/>
</dbReference>
<dbReference type="InterPro" id="IPR012349">
    <property type="entry name" value="Split_barrel_FMN-bd"/>
</dbReference>
<protein>
    <submittedName>
        <fullName evidence="5">Flavin reductase family protein</fullName>
    </submittedName>
</protein>
<evidence type="ECO:0000313" key="5">
    <source>
        <dbReference type="EMBL" id="HEN41783.1"/>
    </source>
</evidence>
<dbReference type="SUPFAM" id="SSF50475">
    <property type="entry name" value="FMN-binding split barrel"/>
    <property type="match status" value="1"/>
</dbReference>
<proteinExistence type="inferred from homology"/>
<feature type="domain" description="Flavin reductase like" evidence="4">
    <location>
        <begin position="10"/>
        <end position="164"/>
    </location>
</feature>
<dbReference type="InterPro" id="IPR002563">
    <property type="entry name" value="Flavin_Rdtase-like_dom"/>
</dbReference>
<comment type="similarity">
    <text evidence="3">Belongs to the flavoredoxin family.</text>
</comment>
<accession>A0A831U0I8</accession>
<evidence type="ECO:0000256" key="2">
    <source>
        <dbReference type="ARBA" id="ARBA00022630"/>
    </source>
</evidence>
<comment type="caution">
    <text evidence="5">The sequence shown here is derived from an EMBL/GenBank/DDBJ whole genome shotgun (WGS) entry which is preliminary data.</text>
</comment>
<evidence type="ECO:0000256" key="1">
    <source>
        <dbReference type="ARBA" id="ARBA00001917"/>
    </source>
</evidence>
<dbReference type="InterPro" id="IPR052174">
    <property type="entry name" value="Flavoredoxin"/>
</dbReference>
<dbReference type="GO" id="GO:0010181">
    <property type="term" value="F:FMN binding"/>
    <property type="evidence" value="ECO:0007669"/>
    <property type="project" value="InterPro"/>
</dbReference>
<organism evidence="5">
    <name type="scientific">Geobacter metallireducens</name>
    <dbReference type="NCBI Taxonomy" id="28232"/>
    <lineage>
        <taxon>Bacteria</taxon>
        <taxon>Pseudomonadati</taxon>
        <taxon>Thermodesulfobacteriota</taxon>
        <taxon>Desulfuromonadia</taxon>
        <taxon>Geobacterales</taxon>
        <taxon>Geobacteraceae</taxon>
        <taxon>Geobacter</taxon>
    </lineage>
</organism>
<comment type="cofactor">
    <cofactor evidence="1">
        <name>FMN</name>
        <dbReference type="ChEBI" id="CHEBI:58210"/>
    </cofactor>
</comment>
<dbReference type="Gene3D" id="2.30.110.10">
    <property type="entry name" value="Electron Transport, Fmn-binding Protein, Chain A"/>
    <property type="match status" value="1"/>
</dbReference>
<dbReference type="SMART" id="SM00903">
    <property type="entry name" value="Flavin_Reduct"/>
    <property type="match status" value="1"/>
</dbReference>
<keyword evidence="2" id="KW-0285">Flavoprotein</keyword>
<evidence type="ECO:0000259" key="4">
    <source>
        <dbReference type="SMART" id="SM00903"/>
    </source>
</evidence>
<gene>
    <name evidence="5" type="ORF">ENQ87_05295</name>
</gene>
<dbReference type="Pfam" id="PF01613">
    <property type="entry name" value="Flavin_Reduct"/>
    <property type="match status" value="1"/>
</dbReference>
<sequence length="193" mass="20492">MKVSLGAKPLALPTPAWLVGTYDADGKPNIATVAWCGVCCTDPPSIAVSLRKARHSHDAIVARRAFTVNVPSDRFVRETDYAGIVSGRAADKFAAAGLTPVRSDLVDAPCVDEFPLVIECRLTQTIEVGVHVQFIGEIVNVRADEAVLDANGLPDMLKVRPIVYDPGAKVYYGVGDAIGKAFSIGNEVGKGEE</sequence>
<dbReference type="GO" id="GO:0016646">
    <property type="term" value="F:oxidoreductase activity, acting on the CH-NH group of donors, NAD or NADP as acceptor"/>
    <property type="evidence" value="ECO:0007669"/>
    <property type="project" value="UniProtKB-ARBA"/>
</dbReference>
<dbReference type="PANTHER" id="PTHR43567">
    <property type="entry name" value="FLAVOREDOXIN-RELATED-RELATED"/>
    <property type="match status" value="1"/>
</dbReference>
<dbReference type="AlphaFoldDB" id="A0A831U0I8"/>
<reference evidence="5" key="1">
    <citation type="journal article" date="2020" name="mSystems">
        <title>Genome- and Community-Level Interaction Insights into Carbon Utilization and Element Cycling Functions of Hydrothermarchaeota in Hydrothermal Sediment.</title>
        <authorList>
            <person name="Zhou Z."/>
            <person name="Liu Y."/>
            <person name="Xu W."/>
            <person name="Pan J."/>
            <person name="Luo Z.H."/>
            <person name="Li M."/>
        </authorList>
    </citation>
    <scope>NUCLEOTIDE SEQUENCE [LARGE SCALE GENOMIC DNA]</scope>
    <source>
        <strain evidence="5">SpSt-349</strain>
    </source>
</reference>
<evidence type="ECO:0000256" key="3">
    <source>
        <dbReference type="ARBA" id="ARBA00038054"/>
    </source>
</evidence>